<name>A0ABV9CPD4_9ACTN</name>
<evidence type="ECO:0000259" key="1">
    <source>
        <dbReference type="Pfam" id="PF10593"/>
    </source>
</evidence>
<evidence type="ECO:0000313" key="2">
    <source>
        <dbReference type="EMBL" id="MFC4534597.1"/>
    </source>
</evidence>
<sequence>MADAYLAALDSMHRSGPRDLHSAAQFLAADTGLSASDGTLHAYLRDAGPNDPLRMELRTRTATWDNAVGPAWAEGSPANTVARRNVIIGRLKLNEETAALFDELFPIAGIDLPTVIAPEWTPWYTSEIRNKHAYYWKHYADYLKVKGWTPEAISSLDIASDRVVERLADPTQREVYQAKGLVIGYVQSGKTANFTGVLAKAIDVGYRLVIVLTGTTDLLRAQTQRRLDMELVGVENILGGIDPDDAEALDGVDYQGEADWISGKFVRHGSRPREAGRPNIHRLTTQRGDYKSLQQGITALDFPRKDETRPVYDPVNLFSSDARVAVVKKNGSVLTKLVRDLKKSAARMEDVPVLIVDDESDQASVNTSNPKNWKAGRKERSAINQLIAQLLGMLPRAQYVGYTATPFANVFVDPSDAEDIFPKDFLISLPRALEYMGAKSFHDIDSDVPEEERTVANSNQKAHVHLLKPDDQEDDSKLLEAMDTFVLTGAVKLYREAHGAGPYRHHTMLVHHAMKTSAHAEQAERVRRMWHGAGYFSGSASERLRRLFETNILPVSWARAEGLPFPVDYATLAPHVAHSIARIGQTGNPVLVVNSDKIEGEDIDFEQQSVWRILLGGNKLARGFTVEGLTVSYYRRMTKQADTLMQMGRWFGYRAGYRDLVRLYITSELYEGFEAICRDEEYFRDELRQYAAFVNGKPQVTPAQVPPLVASHLEKMKPTAANKRYNAVLAERRTPNKEPTGYPSINDRKSLTANTDAFLPILTSATAEPLKVLSHAGRSFKAWSCNVTHGEVLDALGRLVWDNEECFRADLAWLRSLGAQQLEGWLVVVPQLKNLARVASIAGLGPFSLHIRGVANDHLEVKTTVEDREAVEYIVRQPESKLGGLLLYPMVPRDAVLPKTGEPIDPGKVVMAFRLMLPPSAVPADGKLVTFVTRDRSRPAQAIVDVS</sequence>
<protein>
    <submittedName>
        <fullName evidence="2">Z1 domain-containing protein</fullName>
    </submittedName>
</protein>
<feature type="domain" description="Putative endonuclease Z1" evidence="1">
    <location>
        <begin position="478"/>
        <end position="713"/>
    </location>
</feature>
<dbReference type="RefSeq" id="WP_380845558.1">
    <property type="nucleotide sequence ID" value="NZ_JBHSFP010000024.1"/>
</dbReference>
<proteinExistence type="predicted"/>
<gene>
    <name evidence="2" type="ORF">ACFO60_27890</name>
</gene>
<accession>A0ABV9CPD4</accession>
<evidence type="ECO:0000313" key="3">
    <source>
        <dbReference type="Proteomes" id="UP001596004"/>
    </source>
</evidence>
<reference evidence="3" key="1">
    <citation type="journal article" date="2019" name="Int. J. Syst. Evol. Microbiol.">
        <title>The Global Catalogue of Microorganisms (GCM) 10K type strain sequencing project: providing services to taxonomists for standard genome sequencing and annotation.</title>
        <authorList>
            <consortium name="The Broad Institute Genomics Platform"/>
            <consortium name="The Broad Institute Genome Sequencing Center for Infectious Disease"/>
            <person name="Wu L."/>
            <person name="Ma J."/>
        </authorList>
    </citation>
    <scope>NUCLEOTIDE SEQUENCE [LARGE SCALE GENOMIC DNA]</scope>
    <source>
        <strain evidence="3">CGMCC 4.7132</strain>
    </source>
</reference>
<comment type="caution">
    <text evidence="2">The sequence shown here is derived from an EMBL/GenBank/DDBJ whole genome shotgun (WGS) entry which is preliminary data.</text>
</comment>
<dbReference type="InterPro" id="IPR018310">
    <property type="entry name" value="Put_endonuclease_Z1-dom"/>
</dbReference>
<dbReference type="EMBL" id="JBHSFP010000024">
    <property type="protein sequence ID" value="MFC4534597.1"/>
    <property type="molecule type" value="Genomic_DNA"/>
</dbReference>
<keyword evidence="3" id="KW-1185">Reference proteome</keyword>
<organism evidence="2 3">
    <name type="scientific">Sphaerisporangium dianthi</name>
    <dbReference type="NCBI Taxonomy" id="1436120"/>
    <lineage>
        <taxon>Bacteria</taxon>
        <taxon>Bacillati</taxon>
        <taxon>Actinomycetota</taxon>
        <taxon>Actinomycetes</taxon>
        <taxon>Streptosporangiales</taxon>
        <taxon>Streptosporangiaceae</taxon>
        <taxon>Sphaerisporangium</taxon>
    </lineage>
</organism>
<dbReference type="Proteomes" id="UP001596004">
    <property type="component" value="Unassembled WGS sequence"/>
</dbReference>
<dbReference type="Pfam" id="PF10593">
    <property type="entry name" value="Z1"/>
    <property type="match status" value="1"/>
</dbReference>